<dbReference type="EMBL" id="CP117884">
    <property type="protein sequence ID" value="WDF82176.1"/>
    <property type="molecule type" value="Genomic_DNA"/>
</dbReference>
<evidence type="ECO:0000313" key="1">
    <source>
        <dbReference type="EMBL" id="WDF82176.1"/>
    </source>
</evidence>
<dbReference type="RefSeq" id="WP_274259471.1">
    <property type="nucleotide sequence ID" value="NZ_CP117884.1"/>
</dbReference>
<reference evidence="1 2" key="1">
    <citation type="submission" date="2023-02" db="EMBL/GenBank/DDBJ databases">
        <title>Genome sequence of Lacticaseibacillus sp. KACC 23028.</title>
        <authorList>
            <person name="Kim S."/>
            <person name="Heo J."/>
            <person name="Kwon S.-W."/>
        </authorList>
    </citation>
    <scope>NUCLEOTIDE SEQUENCE [LARGE SCALE GENOMIC DNA]</scope>
    <source>
        <strain evidence="1 2">KACC 23028</strain>
    </source>
</reference>
<dbReference type="Proteomes" id="UP001220377">
    <property type="component" value="Chromosome"/>
</dbReference>
<dbReference type="SUPFAM" id="SSF143011">
    <property type="entry name" value="RelE-like"/>
    <property type="match status" value="1"/>
</dbReference>
<gene>
    <name evidence="1" type="ORF">PQ472_09815</name>
</gene>
<accession>A0ABY7WT74</accession>
<organism evidence="1 2">
    <name type="scientific">Lacticaseibacillus pabuli</name>
    <dbReference type="NCBI Taxonomy" id="3025672"/>
    <lineage>
        <taxon>Bacteria</taxon>
        <taxon>Bacillati</taxon>
        <taxon>Bacillota</taxon>
        <taxon>Bacilli</taxon>
        <taxon>Lactobacillales</taxon>
        <taxon>Lactobacillaceae</taxon>
        <taxon>Lacticaseibacillus</taxon>
    </lineage>
</organism>
<dbReference type="InterPro" id="IPR035093">
    <property type="entry name" value="RelE/ParE_toxin_dom_sf"/>
</dbReference>
<sequence length="128" mass="14677">MEYFGDTTKLTKILSNPRLRTKTFGRDRANRIGQRLSDFEEASTLDDISRLPPARLHPLHGDRENQFAVDVGPNWRMIFEGYNRYDELTTKTSKAVTIVILDYSPRYLGHEIASGRSESNVWSVANTD</sequence>
<protein>
    <submittedName>
        <fullName evidence="1">Plasmid maintenance system killer protein</fullName>
    </submittedName>
</protein>
<proteinExistence type="predicted"/>
<keyword evidence="2" id="KW-1185">Reference proteome</keyword>
<dbReference type="Gene3D" id="3.30.2310.20">
    <property type="entry name" value="RelE-like"/>
    <property type="match status" value="1"/>
</dbReference>
<evidence type="ECO:0000313" key="2">
    <source>
        <dbReference type="Proteomes" id="UP001220377"/>
    </source>
</evidence>
<name>A0ABY7WT74_9LACO</name>